<evidence type="ECO:0000313" key="4">
    <source>
        <dbReference type="Proteomes" id="UP001595867"/>
    </source>
</evidence>
<dbReference type="SUPFAM" id="SSF48452">
    <property type="entry name" value="TPR-like"/>
    <property type="match status" value="2"/>
</dbReference>
<evidence type="ECO:0000256" key="2">
    <source>
        <dbReference type="SAM" id="Phobius"/>
    </source>
</evidence>
<keyword evidence="3" id="KW-0067">ATP-binding</keyword>
<proteinExistence type="predicted"/>
<protein>
    <submittedName>
        <fullName evidence="3">ATP-binding protein</fullName>
    </submittedName>
</protein>
<dbReference type="GO" id="GO:0005524">
    <property type="term" value="F:ATP binding"/>
    <property type="evidence" value="ECO:0007669"/>
    <property type="project" value="UniProtKB-KW"/>
</dbReference>
<dbReference type="InterPro" id="IPR019734">
    <property type="entry name" value="TPR_rpt"/>
</dbReference>
<feature type="transmembrane region" description="Helical" evidence="2">
    <location>
        <begin position="38"/>
        <end position="58"/>
    </location>
</feature>
<feature type="compositionally biased region" description="Basic residues" evidence="1">
    <location>
        <begin position="801"/>
        <end position="810"/>
    </location>
</feature>
<dbReference type="Pfam" id="PF13424">
    <property type="entry name" value="TPR_12"/>
    <property type="match status" value="2"/>
</dbReference>
<evidence type="ECO:0000313" key="3">
    <source>
        <dbReference type="EMBL" id="MFC4068272.1"/>
    </source>
</evidence>
<reference evidence="4" key="1">
    <citation type="journal article" date="2019" name="Int. J. Syst. Evol. Microbiol.">
        <title>The Global Catalogue of Microorganisms (GCM) 10K type strain sequencing project: providing services to taxonomists for standard genome sequencing and annotation.</title>
        <authorList>
            <consortium name="The Broad Institute Genomics Platform"/>
            <consortium name="The Broad Institute Genome Sequencing Center for Infectious Disease"/>
            <person name="Wu L."/>
            <person name="Ma J."/>
        </authorList>
    </citation>
    <scope>NUCLEOTIDE SEQUENCE [LARGE SCALE GENOMIC DNA]</scope>
    <source>
        <strain evidence="4">TBRC 5832</strain>
    </source>
</reference>
<dbReference type="Gene3D" id="1.25.40.10">
    <property type="entry name" value="Tetratricopeptide repeat domain"/>
    <property type="match status" value="1"/>
</dbReference>
<feature type="region of interest" description="Disordered" evidence="1">
    <location>
        <begin position="788"/>
        <end position="810"/>
    </location>
</feature>
<keyword evidence="2" id="KW-1133">Transmembrane helix</keyword>
<dbReference type="RefSeq" id="WP_378069175.1">
    <property type="nucleotide sequence ID" value="NZ_JBHSBL010000019.1"/>
</dbReference>
<dbReference type="SMART" id="SM00028">
    <property type="entry name" value="TPR"/>
    <property type="match status" value="6"/>
</dbReference>
<dbReference type="InterPro" id="IPR011990">
    <property type="entry name" value="TPR-like_helical_dom_sf"/>
</dbReference>
<feature type="transmembrane region" description="Helical" evidence="2">
    <location>
        <begin position="12"/>
        <end position="31"/>
    </location>
</feature>
<dbReference type="InterPro" id="IPR027417">
    <property type="entry name" value="P-loop_NTPase"/>
</dbReference>
<keyword evidence="2" id="KW-0812">Transmembrane</keyword>
<dbReference type="PANTHER" id="PTHR47691:SF3">
    <property type="entry name" value="HTH-TYPE TRANSCRIPTIONAL REGULATOR RV0890C-RELATED"/>
    <property type="match status" value="1"/>
</dbReference>
<dbReference type="PANTHER" id="PTHR47691">
    <property type="entry name" value="REGULATOR-RELATED"/>
    <property type="match status" value="1"/>
</dbReference>
<sequence length="810" mass="86950">MMKARWVTFRVIFIPLVIVVGGIGLSLYFGLESSDKGASIISAAVAVITLAITSYNVWPRQQVSPGPVVVPAQLPAIYPRFTGRKTDLTRLDAQMKQNSVLVSGTAGVGKTALAVHWADRHRGRFPDGQLYINLRGYDPDRPVTAAEALPVLLQGLGVKPDEVPESPDARVTTYRSLIAGRKILLVLDNAATADQVRALLPGPGPARAVVTSRNRLGGNLALAEMTLRRMSDEDCQALLATLLGDRAREDPEALLAIARHCAGLPLALRLAAWRLWDQPGQTLADLAAELAGTSALRALSRTGDPNSAMRTVFSWSYQGLPGEPARRALRLAGLHPGPDFDAHALAALTGDDVATADDLLDELARANLVEARGRGRFALHDLLRLYALDLAEAAGEAEAARDRLAGYYRAASALAATTAYPALRHTLPSFPAGDSVALPGLGDEAAARAWLTAEVPALVRVALTAAEHGRPEVATDLSEVLYRHLDTAGLLTEASLLHSAAAEAAAGPRARGIALHNLAAARFRRSRPDEARDLARRALTESRAAGDDRGQALALMVLGQIVFWHEDRAAALPLYEQAVRHAVAAGDEGLRARLLYNIGEILFDAKDYARAAGAFRATQAVAERLGDAHSEAAAWSGLGSVAAAERRVDDSADLHHQALDRLRRIGDRTMLAGALADSATSLRGLGRLDQARVLYEEALEVDSELDDPGGTALALVGLGETMLAQRRWTEAQRCFERASTLARDTEQPLLAAQAAYGLARASAGRRRRLSARRFARRAHGLYVDHDHPVPAPLESLAGKSTRMRWRRPRR</sequence>
<comment type="caution">
    <text evidence="3">The sequence shown here is derived from an EMBL/GenBank/DDBJ whole genome shotgun (WGS) entry which is preliminary data.</text>
</comment>
<gene>
    <name evidence="3" type="ORF">ACFO0C_25375</name>
</gene>
<dbReference type="Gene3D" id="3.40.50.300">
    <property type="entry name" value="P-loop containing nucleotide triphosphate hydrolases"/>
    <property type="match status" value="1"/>
</dbReference>
<evidence type="ECO:0000256" key="1">
    <source>
        <dbReference type="SAM" id="MobiDB-lite"/>
    </source>
</evidence>
<dbReference type="SUPFAM" id="SSF52540">
    <property type="entry name" value="P-loop containing nucleoside triphosphate hydrolases"/>
    <property type="match status" value="1"/>
</dbReference>
<keyword evidence="2" id="KW-0472">Membrane</keyword>
<accession>A0ABV8IVK6</accession>
<dbReference type="Proteomes" id="UP001595867">
    <property type="component" value="Unassembled WGS sequence"/>
</dbReference>
<dbReference type="EMBL" id="JBHSBL010000019">
    <property type="protein sequence ID" value="MFC4068272.1"/>
    <property type="molecule type" value="Genomic_DNA"/>
</dbReference>
<dbReference type="PRINTS" id="PR00364">
    <property type="entry name" value="DISEASERSIST"/>
</dbReference>
<keyword evidence="3" id="KW-0547">Nucleotide-binding</keyword>
<name>A0ABV8IVK6_9ACTN</name>
<organism evidence="3 4">
    <name type="scientific">Actinoplanes subglobosus</name>
    <dbReference type="NCBI Taxonomy" id="1547892"/>
    <lineage>
        <taxon>Bacteria</taxon>
        <taxon>Bacillati</taxon>
        <taxon>Actinomycetota</taxon>
        <taxon>Actinomycetes</taxon>
        <taxon>Micromonosporales</taxon>
        <taxon>Micromonosporaceae</taxon>
        <taxon>Actinoplanes</taxon>
    </lineage>
</organism>
<keyword evidence="4" id="KW-1185">Reference proteome</keyword>